<name>A0A0F9R823_9ZZZZ</name>
<protein>
    <submittedName>
        <fullName evidence="1">Uncharacterized protein</fullName>
    </submittedName>
</protein>
<accession>A0A0F9R823</accession>
<sequence>MSITDKSDAEIIDIAQPMIDDVVNASNQRDWEAFSQYQTEEEANDPDNKKNVETLWKEHKLFTSLSLDREILAVLRNDDVAQVIWKQSSTEVFGDYLGRYFIKEINQDIKEVGFLIH</sequence>
<proteinExistence type="predicted"/>
<evidence type="ECO:0000313" key="1">
    <source>
        <dbReference type="EMBL" id="KKN13588.1"/>
    </source>
</evidence>
<comment type="caution">
    <text evidence="1">The sequence shown here is derived from an EMBL/GenBank/DDBJ whole genome shotgun (WGS) entry which is preliminary data.</text>
</comment>
<reference evidence="1" key="1">
    <citation type="journal article" date="2015" name="Nature">
        <title>Complex archaea that bridge the gap between prokaryotes and eukaryotes.</title>
        <authorList>
            <person name="Spang A."/>
            <person name="Saw J.H."/>
            <person name="Jorgensen S.L."/>
            <person name="Zaremba-Niedzwiedzka K."/>
            <person name="Martijn J."/>
            <person name="Lind A.E."/>
            <person name="van Eijk R."/>
            <person name="Schleper C."/>
            <person name="Guy L."/>
            <person name="Ettema T.J."/>
        </authorList>
    </citation>
    <scope>NUCLEOTIDE SEQUENCE</scope>
</reference>
<gene>
    <name evidence="1" type="ORF">LCGC14_1004780</name>
</gene>
<dbReference type="AlphaFoldDB" id="A0A0F9R823"/>
<dbReference type="EMBL" id="LAZR01003906">
    <property type="protein sequence ID" value="KKN13588.1"/>
    <property type="molecule type" value="Genomic_DNA"/>
</dbReference>
<organism evidence="1">
    <name type="scientific">marine sediment metagenome</name>
    <dbReference type="NCBI Taxonomy" id="412755"/>
    <lineage>
        <taxon>unclassified sequences</taxon>
        <taxon>metagenomes</taxon>
        <taxon>ecological metagenomes</taxon>
    </lineage>
</organism>